<dbReference type="Gene3D" id="3.40.50.300">
    <property type="entry name" value="P-loop containing nucleotide triphosphate hydrolases"/>
    <property type="match status" value="1"/>
</dbReference>
<dbReference type="KEGG" id="afx:JZ786_06205"/>
<dbReference type="Proteomes" id="UP000663505">
    <property type="component" value="Chromosome"/>
</dbReference>
<sequence>MLWARGLRKEFGDKVAVDDVSFTLNPGELFGFLGPNGAGKTTTIRMLVGLLRPTRGEIQVAGVDLLRQPVEAKRKLGYLPDKPMVHDKLTGREFLRFMAHLYDVRGGVGPNAEEWLQQFDLTDVADNLISTYSHGMKQKIGLIGQLIHEPQVLLLDEPTVGLDPKSARTLRNVLNGLCDRGVTVLISTHQLQTAELMCHRVGIMDRGKIVAIGSVAELQARYHTESNLEDLFLRLTEAAEDHHV</sequence>
<keyword evidence="6" id="KW-1185">Reference proteome</keyword>
<protein>
    <submittedName>
        <fullName evidence="5">ABC transporter ATP-binding protein</fullName>
    </submittedName>
</protein>
<dbReference type="PANTHER" id="PTHR42939:SF1">
    <property type="entry name" value="ABC TRANSPORTER ATP-BINDING PROTEIN ALBC-RELATED"/>
    <property type="match status" value="1"/>
</dbReference>
<dbReference type="Pfam" id="PF00005">
    <property type="entry name" value="ABC_tran"/>
    <property type="match status" value="1"/>
</dbReference>
<dbReference type="PROSITE" id="PS00211">
    <property type="entry name" value="ABC_TRANSPORTER_1"/>
    <property type="match status" value="1"/>
</dbReference>
<evidence type="ECO:0000256" key="1">
    <source>
        <dbReference type="ARBA" id="ARBA00022448"/>
    </source>
</evidence>
<dbReference type="GO" id="GO:0005524">
    <property type="term" value="F:ATP binding"/>
    <property type="evidence" value="ECO:0007669"/>
    <property type="project" value="UniProtKB-KW"/>
</dbReference>
<proteinExistence type="predicted"/>
<evidence type="ECO:0000259" key="4">
    <source>
        <dbReference type="PROSITE" id="PS50893"/>
    </source>
</evidence>
<dbReference type="CDD" id="cd03230">
    <property type="entry name" value="ABC_DR_subfamily_A"/>
    <property type="match status" value="1"/>
</dbReference>
<evidence type="ECO:0000313" key="5">
    <source>
        <dbReference type="EMBL" id="QSO48573.1"/>
    </source>
</evidence>
<dbReference type="InterPro" id="IPR003439">
    <property type="entry name" value="ABC_transporter-like_ATP-bd"/>
</dbReference>
<dbReference type="RefSeq" id="WP_206657904.1">
    <property type="nucleotide sequence ID" value="NZ_CP071182.1"/>
</dbReference>
<keyword evidence="2" id="KW-0547">Nucleotide-binding</keyword>
<dbReference type="SMART" id="SM00382">
    <property type="entry name" value="AAA"/>
    <property type="match status" value="1"/>
</dbReference>
<keyword evidence="3 5" id="KW-0067">ATP-binding</keyword>
<dbReference type="InterPro" id="IPR051782">
    <property type="entry name" value="ABC_Transporter_VariousFunc"/>
</dbReference>
<organism evidence="5 6">
    <name type="scientific">Alicyclobacillus mengziensis</name>
    <dbReference type="NCBI Taxonomy" id="2931921"/>
    <lineage>
        <taxon>Bacteria</taxon>
        <taxon>Bacillati</taxon>
        <taxon>Bacillota</taxon>
        <taxon>Bacilli</taxon>
        <taxon>Bacillales</taxon>
        <taxon>Alicyclobacillaceae</taxon>
        <taxon>Alicyclobacillus</taxon>
    </lineage>
</organism>
<dbReference type="PANTHER" id="PTHR42939">
    <property type="entry name" value="ABC TRANSPORTER ATP-BINDING PROTEIN ALBC-RELATED"/>
    <property type="match status" value="1"/>
</dbReference>
<reference evidence="5 6" key="1">
    <citation type="submission" date="2021-02" db="EMBL/GenBank/DDBJ databases">
        <title>Alicyclobacillus curvatus sp. nov. and Alicyclobacillus mengziensis sp. nov., two acidophilic bacteria isolated from acid mine drainage.</title>
        <authorList>
            <person name="Huang Y."/>
        </authorList>
    </citation>
    <scope>NUCLEOTIDE SEQUENCE [LARGE SCALE GENOMIC DNA]</scope>
    <source>
        <strain evidence="5 6">S30H14</strain>
    </source>
</reference>
<name>A0A9X7Z8P6_9BACL</name>
<dbReference type="InterPro" id="IPR003593">
    <property type="entry name" value="AAA+_ATPase"/>
</dbReference>
<keyword evidence="1" id="KW-0813">Transport</keyword>
<feature type="domain" description="ABC transporter" evidence="4">
    <location>
        <begin position="2"/>
        <end position="231"/>
    </location>
</feature>
<dbReference type="InterPro" id="IPR027417">
    <property type="entry name" value="P-loop_NTPase"/>
</dbReference>
<evidence type="ECO:0000256" key="2">
    <source>
        <dbReference type="ARBA" id="ARBA00022741"/>
    </source>
</evidence>
<accession>A0A9X7Z8P6</accession>
<dbReference type="PROSITE" id="PS50893">
    <property type="entry name" value="ABC_TRANSPORTER_2"/>
    <property type="match status" value="1"/>
</dbReference>
<dbReference type="SUPFAM" id="SSF52540">
    <property type="entry name" value="P-loop containing nucleoside triphosphate hydrolases"/>
    <property type="match status" value="1"/>
</dbReference>
<dbReference type="GO" id="GO:0016887">
    <property type="term" value="F:ATP hydrolysis activity"/>
    <property type="evidence" value="ECO:0007669"/>
    <property type="project" value="InterPro"/>
</dbReference>
<evidence type="ECO:0000256" key="3">
    <source>
        <dbReference type="ARBA" id="ARBA00022840"/>
    </source>
</evidence>
<evidence type="ECO:0000313" key="6">
    <source>
        <dbReference type="Proteomes" id="UP000663505"/>
    </source>
</evidence>
<dbReference type="AlphaFoldDB" id="A0A9X7Z8P6"/>
<dbReference type="InterPro" id="IPR017871">
    <property type="entry name" value="ABC_transporter-like_CS"/>
</dbReference>
<dbReference type="EMBL" id="CP071182">
    <property type="protein sequence ID" value="QSO48573.1"/>
    <property type="molecule type" value="Genomic_DNA"/>
</dbReference>
<gene>
    <name evidence="5" type="ORF">JZ786_06205</name>
</gene>